<dbReference type="EMBL" id="ML769459">
    <property type="protein sequence ID" value="KAE9400175.1"/>
    <property type="molecule type" value="Genomic_DNA"/>
</dbReference>
<proteinExistence type="predicted"/>
<name>A0A6A4HTZ9_9AGAR</name>
<sequence length="76" mass="8514">MLTHRYEPYKNADRRRRAEADAANQAAYVVALAAVQEVPVPNDALKRFIVGIIIVLTVLRAVNTTWLQHLISSISN</sequence>
<evidence type="ECO:0000313" key="2">
    <source>
        <dbReference type="EMBL" id="KAE9400175.1"/>
    </source>
</evidence>
<accession>A0A6A4HTZ9</accession>
<keyword evidence="1" id="KW-0812">Transmembrane</keyword>
<evidence type="ECO:0000256" key="1">
    <source>
        <dbReference type="SAM" id="Phobius"/>
    </source>
</evidence>
<dbReference type="AlphaFoldDB" id="A0A6A4HTZ9"/>
<organism evidence="2 3">
    <name type="scientific">Gymnopus androsaceus JB14</name>
    <dbReference type="NCBI Taxonomy" id="1447944"/>
    <lineage>
        <taxon>Eukaryota</taxon>
        <taxon>Fungi</taxon>
        <taxon>Dikarya</taxon>
        <taxon>Basidiomycota</taxon>
        <taxon>Agaricomycotina</taxon>
        <taxon>Agaricomycetes</taxon>
        <taxon>Agaricomycetidae</taxon>
        <taxon>Agaricales</taxon>
        <taxon>Marasmiineae</taxon>
        <taxon>Omphalotaceae</taxon>
        <taxon>Gymnopus</taxon>
    </lineage>
</organism>
<feature type="transmembrane region" description="Helical" evidence="1">
    <location>
        <begin position="48"/>
        <end position="67"/>
    </location>
</feature>
<keyword evidence="3" id="KW-1185">Reference proteome</keyword>
<keyword evidence="1" id="KW-1133">Transmembrane helix</keyword>
<protein>
    <submittedName>
        <fullName evidence="2">Uncharacterized protein</fullName>
    </submittedName>
</protein>
<evidence type="ECO:0000313" key="3">
    <source>
        <dbReference type="Proteomes" id="UP000799118"/>
    </source>
</evidence>
<gene>
    <name evidence="2" type="ORF">BT96DRAFT_993184</name>
</gene>
<dbReference type="Proteomes" id="UP000799118">
    <property type="component" value="Unassembled WGS sequence"/>
</dbReference>
<keyword evidence="1" id="KW-0472">Membrane</keyword>
<reference evidence="2" key="1">
    <citation type="journal article" date="2019" name="Environ. Microbiol.">
        <title>Fungal ecological strategies reflected in gene transcription - a case study of two litter decomposers.</title>
        <authorList>
            <person name="Barbi F."/>
            <person name="Kohler A."/>
            <person name="Barry K."/>
            <person name="Baskaran P."/>
            <person name="Daum C."/>
            <person name="Fauchery L."/>
            <person name="Ihrmark K."/>
            <person name="Kuo A."/>
            <person name="LaButti K."/>
            <person name="Lipzen A."/>
            <person name="Morin E."/>
            <person name="Grigoriev I.V."/>
            <person name="Henrissat B."/>
            <person name="Lindahl B."/>
            <person name="Martin F."/>
        </authorList>
    </citation>
    <scope>NUCLEOTIDE SEQUENCE</scope>
    <source>
        <strain evidence="2">JB14</strain>
    </source>
</reference>